<dbReference type="GO" id="GO:0008353">
    <property type="term" value="F:RNA polymerase II CTD heptapeptide repeat kinase activity"/>
    <property type="evidence" value="ECO:0007669"/>
    <property type="project" value="UniProtKB-EC"/>
</dbReference>
<comment type="catalytic activity">
    <reaction evidence="4">
        <text>[DNA-directed RNA polymerase] + ATP = phospho-[DNA-directed RNA polymerase] + ADP + H(+)</text>
        <dbReference type="Rhea" id="RHEA:10216"/>
        <dbReference type="Rhea" id="RHEA-COMP:11321"/>
        <dbReference type="Rhea" id="RHEA-COMP:11322"/>
        <dbReference type="ChEBI" id="CHEBI:15378"/>
        <dbReference type="ChEBI" id="CHEBI:30616"/>
        <dbReference type="ChEBI" id="CHEBI:43176"/>
        <dbReference type="ChEBI" id="CHEBI:68546"/>
        <dbReference type="ChEBI" id="CHEBI:456216"/>
        <dbReference type="EC" id="2.7.11.23"/>
    </reaction>
</comment>
<sequence>MGCAASNNAAHVTPTFEGSGVLEDLDSSGEFEFASSLWNRPRLENVELGERSESAESEKMSSGNSSVSFRMWNMNRQAEAEQIAAGWPAWLSNVAGEAIHGWVPLKADSFQKLEKIGQGTYSSVFRAREVDTGRIVALKKVRFNNFEPESVRFMAREIQMLRKLDHPNIIKLEGLITSRLSCSMYLVFEYMEHDLAGLSSCPDIKLTDPQIADFGLANTWNPGTNQSLTTRVMTLWYRAPELLLGSTNYEPSVDLWSIGCVLAELFLGKPLLQGRTEVEQLHKIFKLCGSPPDEFWRNSDLPHATVFKPQQLYVNCIKETFECLPDVALRLLETFLSIVPNKRGSASSALSSEMHYECSLYNVSIQANCFLKLVQYFRTQPYACEPSSLPKYEPNKEIDRKFREQSCRGSISSRLHLERKKKSSAQQSSSRGSNSLFKTAKRKERSTNAQGMNRGSTKQEIPVVNGGTQLLVDSQLMSNNTSQDEGWKIKQTSTKLPFSGPIHGSNSFAWTKKTKGQTNMKSLTKSISRQDKSGTLDPSNISKTGIFKLTNAASGDLGSALNSNLKDHKSYESMKDEMLKQWMHPEHQDPVYTFGTFHTRNLSETILHGRDTTLSQKILGGQDQGRKIELSGPLLQAQKVDEFLERHEQRIQKAIRKSWFQRGQKRGQ</sequence>
<evidence type="ECO:0000313" key="9">
    <source>
        <dbReference type="Proteomes" id="UP000734854"/>
    </source>
</evidence>
<protein>
    <recommendedName>
        <fullName evidence="1">[RNA-polymerase]-subunit kinase</fullName>
        <ecNumber evidence="1">2.7.11.23</ecNumber>
    </recommendedName>
</protein>
<dbReference type="InterPro" id="IPR011009">
    <property type="entry name" value="Kinase-like_dom_sf"/>
</dbReference>
<evidence type="ECO:0000256" key="1">
    <source>
        <dbReference type="ARBA" id="ARBA00012409"/>
    </source>
</evidence>
<dbReference type="InterPro" id="IPR017441">
    <property type="entry name" value="Protein_kinase_ATP_BS"/>
</dbReference>
<name>A0A8J5LCF0_ZINOF</name>
<dbReference type="Pfam" id="PF00069">
    <property type="entry name" value="Pkinase"/>
    <property type="match status" value="2"/>
</dbReference>
<evidence type="ECO:0000256" key="6">
    <source>
        <dbReference type="SAM" id="MobiDB-lite"/>
    </source>
</evidence>
<dbReference type="AlphaFoldDB" id="A0A8J5LCF0"/>
<dbReference type="GO" id="GO:0005524">
    <property type="term" value="F:ATP binding"/>
    <property type="evidence" value="ECO:0007669"/>
    <property type="project" value="UniProtKB-UniRule"/>
</dbReference>
<feature type="compositionally biased region" description="Low complexity" evidence="6">
    <location>
        <begin position="424"/>
        <end position="435"/>
    </location>
</feature>
<feature type="compositionally biased region" description="Polar residues" evidence="6">
    <location>
        <begin position="447"/>
        <end position="459"/>
    </location>
</feature>
<dbReference type="PANTHER" id="PTHR24056">
    <property type="entry name" value="CELL DIVISION PROTEIN KINASE"/>
    <property type="match status" value="1"/>
</dbReference>
<dbReference type="InterPro" id="IPR050108">
    <property type="entry name" value="CDK"/>
</dbReference>
<gene>
    <name evidence="8" type="ORF">ZIOFF_013189</name>
</gene>
<dbReference type="Proteomes" id="UP000734854">
    <property type="component" value="Unassembled WGS sequence"/>
</dbReference>
<dbReference type="EMBL" id="JACMSC010000004">
    <property type="protein sequence ID" value="KAG6523333.1"/>
    <property type="molecule type" value="Genomic_DNA"/>
</dbReference>
<comment type="caution">
    <text evidence="8">The sequence shown here is derived from an EMBL/GenBank/DDBJ whole genome shotgun (WGS) entry which is preliminary data.</text>
</comment>
<dbReference type="GO" id="GO:0000307">
    <property type="term" value="C:cyclin-dependent protein kinase holoenzyme complex"/>
    <property type="evidence" value="ECO:0007669"/>
    <property type="project" value="TreeGrafter"/>
</dbReference>
<dbReference type="GO" id="GO:0005634">
    <property type="term" value="C:nucleus"/>
    <property type="evidence" value="ECO:0007669"/>
    <property type="project" value="TreeGrafter"/>
</dbReference>
<accession>A0A8J5LCF0</accession>
<evidence type="ECO:0000256" key="3">
    <source>
        <dbReference type="ARBA" id="ARBA00022840"/>
    </source>
</evidence>
<feature type="region of interest" description="Disordered" evidence="6">
    <location>
        <begin position="413"/>
        <end position="461"/>
    </location>
</feature>
<evidence type="ECO:0000259" key="7">
    <source>
        <dbReference type="PROSITE" id="PS50011"/>
    </source>
</evidence>
<dbReference type="PANTHER" id="PTHR24056:SF228">
    <property type="entry name" value="PROTEIN IMPAIRED IN BABA-INDUCED STERILITY 1"/>
    <property type="match status" value="1"/>
</dbReference>
<evidence type="ECO:0000313" key="8">
    <source>
        <dbReference type="EMBL" id="KAG6523333.1"/>
    </source>
</evidence>
<dbReference type="InterPro" id="IPR000719">
    <property type="entry name" value="Prot_kinase_dom"/>
</dbReference>
<dbReference type="Gene3D" id="1.10.510.10">
    <property type="entry name" value="Transferase(Phosphotransferase) domain 1"/>
    <property type="match status" value="1"/>
</dbReference>
<feature type="binding site" evidence="5">
    <location>
        <position position="139"/>
    </location>
    <ligand>
        <name>ATP</name>
        <dbReference type="ChEBI" id="CHEBI:30616"/>
    </ligand>
</feature>
<evidence type="ECO:0000256" key="4">
    <source>
        <dbReference type="ARBA" id="ARBA00049280"/>
    </source>
</evidence>
<keyword evidence="9" id="KW-1185">Reference proteome</keyword>
<organism evidence="8 9">
    <name type="scientific">Zingiber officinale</name>
    <name type="common">Ginger</name>
    <name type="synonym">Amomum zingiber</name>
    <dbReference type="NCBI Taxonomy" id="94328"/>
    <lineage>
        <taxon>Eukaryota</taxon>
        <taxon>Viridiplantae</taxon>
        <taxon>Streptophyta</taxon>
        <taxon>Embryophyta</taxon>
        <taxon>Tracheophyta</taxon>
        <taxon>Spermatophyta</taxon>
        <taxon>Magnoliopsida</taxon>
        <taxon>Liliopsida</taxon>
        <taxon>Zingiberales</taxon>
        <taxon>Zingiberaceae</taxon>
        <taxon>Zingiber</taxon>
    </lineage>
</organism>
<proteinExistence type="predicted"/>
<dbReference type="Gene3D" id="3.30.200.20">
    <property type="entry name" value="Phosphorylase Kinase, domain 1"/>
    <property type="match status" value="1"/>
</dbReference>
<dbReference type="PROSITE" id="PS50011">
    <property type="entry name" value="PROTEIN_KINASE_DOM"/>
    <property type="match status" value="1"/>
</dbReference>
<evidence type="ECO:0000256" key="5">
    <source>
        <dbReference type="PROSITE-ProRule" id="PRU10141"/>
    </source>
</evidence>
<reference evidence="8 9" key="1">
    <citation type="submission" date="2020-08" db="EMBL/GenBank/DDBJ databases">
        <title>Plant Genome Project.</title>
        <authorList>
            <person name="Zhang R.-G."/>
        </authorList>
    </citation>
    <scope>NUCLEOTIDE SEQUENCE [LARGE SCALE GENOMIC DNA]</scope>
    <source>
        <tissue evidence="8">Rhizome</tissue>
    </source>
</reference>
<feature type="domain" description="Protein kinase" evidence="7">
    <location>
        <begin position="110"/>
        <end position="356"/>
    </location>
</feature>
<evidence type="ECO:0000256" key="2">
    <source>
        <dbReference type="ARBA" id="ARBA00022741"/>
    </source>
</evidence>
<dbReference type="SUPFAM" id="SSF56112">
    <property type="entry name" value="Protein kinase-like (PK-like)"/>
    <property type="match status" value="1"/>
</dbReference>
<dbReference type="EC" id="2.7.11.23" evidence="1"/>
<dbReference type="FunFam" id="3.30.200.20:FF:000021">
    <property type="entry name" value="probable serine/threonine-protein kinase At1g54610"/>
    <property type="match status" value="1"/>
</dbReference>
<dbReference type="GO" id="GO:0032968">
    <property type="term" value="P:positive regulation of transcription elongation by RNA polymerase II"/>
    <property type="evidence" value="ECO:0007669"/>
    <property type="project" value="TreeGrafter"/>
</dbReference>
<dbReference type="PROSITE" id="PS00107">
    <property type="entry name" value="PROTEIN_KINASE_ATP"/>
    <property type="match status" value="1"/>
</dbReference>
<keyword evidence="3 5" id="KW-0067">ATP-binding</keyword>
<keyword evidence="2 5" id="KW-0547">Nucleotide-binding</keyword>